<dbReference type="AlphaFoldDB" id="Q227Z0"/>
<evidence type="ECO:0000313" key="1">
    <source>
        <dbReference type="EMBL" id="EAR81608.2"/>
    </source>
</evidence>
<keyword evidence="2" id="KW-1185">Reference proteome</keyword>
<organism evidence="1 2">
    <name type="scientific">Tetrahymena thermophila (strain SB210)</name>
    <dbReference type="NCBI Taxonomy" id="312017"/>
    <lineage>
        <taxon>Eukaryota</taxon>
        <taxon>Sar</taxon>
        <taxon>Alveolata</taxon>
        <taxon>Ciliophora</taxon>
        <taxon>Intramacronucleata</taxon>
        <taxon>Oligohymenophorea</taxon>
        <taxon>Hymenostomatida</taxon>
        <taxon>Tetrahymenina</taxon>
        <taxon>Tetrahymenidae</taxon>
        <taxon>Tetrahymena</taxon>
    </lineage>
</organism>
<gene>
    <name evidence="1" type="ORF">TTHERM_01639970</name>
</gene>
<evidence type="ECO:0000313" key="2">
    <source>
        <dbReference type="Proteomes" id="UP000009168"/>
    </source>
</evidence>
<accession>Q227Z0</accession>
<dbReference type="GeneID" id="7824711"/>
<reference evidence="2" key="1">
    <citation type="journal article" date="2006" name="PLoS Biol.">
        <title>Macronuclear genome sequence of the ciliate Tetrahymena thermophila, a model eukaryote.</title>
        <authorList>
            <person name="Eisen J.A."/>
            <person name="Coyne R.S."/>
            <person name="Wu M."/>
            <person name="Wu D."/>
            <person name="Thiagarajan M."/>
            <person name="Wortman J.R."/>
            <person name="Badger J.H."/>
            <person name="Ren Q."/>
            <person name="Amedeo P."/>
            <person name="Jones K.M."/>
            <person name="Tallon L.J."/>
            <person name="Delcher A.L."/>
            <person name="Salzberg S.L."/>
            <person name="Silva J.C."/>
            <person name="Haas B.J."/>
            <person name="Majoros W.H."/>
            <person name="Farzad M."/>
            <person name="Carlton J.M."/>
            <person name="Smith R.K. Jr."/>
            <person name="Garg J."/>
            <person name="Pearlman R.E."/>
            <person name="Karrer K.M."/>
            <person name="Sun L."/>
            <person name="Manning G."/>
            <person name="Elde N.C."/>
            <person name="Turkewitz A.P."/>
            <person name="Asai D.J."/>
            <person name="Wilkes D.E."/>
            <person name="Wang Y."/>
            <person name="Cai H."/>
            <person name="Collins K."/>
            <person name="Stewart B.A."/>
            <person name="Lee S.R."/>
            <person name="Wilamowska K."/>
            <person name="Weinberg Z."/>
            <person name="Ruzzo W.L."/>
            <person name="Wloga D."/>
            <person name="Gaertig J."/>
            <person name="Frankel J."/>
            <person name="Tsao C.-C."/>
            <person name="Gorovsky M.A."/>
            <person name="Keeling P.J."/>
            <person name="Waller R.F."/>
            <person name="Patron N.J."/>
            <person name="Cherry J.M."/>
            <person name="Stover N.A."/>
            <person name="Krieger C.J."/>
            <person name="del Toro C."/>
            <person name="Ryder H.F."/>
            <person name="Williamson S.C."/>
            <person name="Barbeau R.A."/>
            <person name="Hamilton E.P."/>
            <person name="Orias E."/>
        </authorList>
    </citation>
    <scope>NUCLEOTIDE SEQUENCE [LARGE SCALE GENOMIC DNA]</scope>
    <source>
        <strain evidence="2">SB210</strain>
    </source>
</reference>
<dbReference type="HOGENOM" id="CLU_3145837_0_0_1"/>
<name>Q227Z0_TETTS</name>
<dbReference type="KEGG" id="tet:TTHERM_01639970"/>
<protein>
    <submittedName>
        <fullName evidence="1">Uncharacterized protein</fullName>
    </submittedName>
</protein>
<dbReference type="InParanoid" id="Q227Z0"/>
<dbReference type="Proteomes" id="UP000009168">
    <property type="component" value="Unassembled WGS sequence"/>
</dbReference>
<sequence length="63" mass="7613">MKIPQRLFTTARQTNLLFFNDSKNQKEQSIRKNVKKINRIILMNKQNQIQLQGGQKQQFNLFY</sequence>
<dbReference type="EMBL" id="GG662649">
    <property type="protein sequence ID" value="EAR81608.2"/>
    <property type="molecule type" value="Genomic_DNA"/>
</dbReference>
<dbReference type="RefSeq" id="XP_001029271.2">
    <property type="nucleotide sequence ID" value="XM_001029271.2"/>
</dbReference>
<proteinExistence type="predicted"/>